<dbReference type="EMBL" id="ANJA01000404">
    <property type="protein sequence ID" value="ETO83901.1"/>
    <property type="molecule type" value="Genomic_DNA"/>
</dbReference>
<gene>
    <name evidence="1" type="ORF">F444_02152</name>
</gene>
<protein>
    <submittedName>
        <fullName evidence="1">Uncharacterized protein</fullName>
    </submittedName>
</protein>
<proteinExistence type="predicted"/>
<dbReference type="OrthoDB" id="121306at2759"/>
<dbReference type="AlphaFoldDB" id="A0A081AYE0"/>
<dbReference type="Proteomes" id="UP000028582">
    <property type="component" value="Unassembled WGS sequence"/>
</dbReference>
<evidence type="ECO:0000313" key="1">
    <source>
        <dbReference type="EMBL" id="ETO83901.1"/>
    </source>
</evidence>
<sequence length="94" mass="10824">MQCMLIGVVNELLNPTTVQEALASYHAVEWRRAMDMEYQSLMKNATWELVPRPKSTKRKKVNILMSLLVLVVKKKRERGTRAVQGSSCNSWFPT</sequence>
<comment type="caution">
    <text evidence="1">The sequence shown here is derived from an EMBL/GenBank/DDBJ whole genome shotgun (WGS) entry which is preliminary data.</text>
</comment>
<organism evidence="1 2">
    <name type="scientific">Phytophthora nicotianae P1976</name>
    <dbReference type="NCBI Taxonomy" id="1317066"/>
    <lineage>
        <taxon>Eukaryota</taxon>
        <taxon>Sar</taxon>
        <taxon>Stramenopiles</taxon>
        <taxon>Oomycota</taxon>
        <taxon>Peronosporomycetes</taxon>
        <taxon>Peronosporales</taxon>
        <taxon>Peronosporaceae</taxon>
        <taxon>Phytophthora</taxon>
    </lineage>
</organism>
<reference evidence="1 2" key="1">
    <citation type="submission" date="2013-11" db="EMBL/GenBank/DDBJ databases">
        <title>The Genome Sequence of Phytophthora parasitica P1976.</title>
        <authorList>
            <consortium name="The Broad Institute Genomics Platform"/>
            <person name="Russ C."/>
            <person name="Tyler B."/>
            <person name="Panabieres F."/>
            <person name="Shan W."/>
            <person name="Tripathy S."/>
            <person name="Grunwald N."/>
            <person name="Machado M."/>
            <person name="Johnson C.S."/>
            <person name="Walker B."/>
            <person name="Young S."/>
            <person name="Zeng Q."/>
            <person name="Gargeya S."/>
            <person name="Fitzgerald M."/>
            <person name="Haas B."/>
            <person name="Abouelleil A."/>
            <person name="Allen A.W."/>
            <person name="Alvarado L."/>
            <person name="Arachchi H.M."/>
            <person name="Berlin A.M."/>
            <person name="Chapman S.B."/>
            <person name="Gainer-Dewar J."/>
            <person name="Goldberg J."/>
            <person name="Griggs A."/>
            <person name="Gujja S."/>
            <person name="Hansen M."/>
            <person name="Howarth C."/>
            <person name="Imamovic A."/>
            <person name="Ireland A."/>
            <person name="Larimer J."/>
            <person name="McCowan C."/>
            <person name="Murphy C."/>
            <person name="Pearson M."/>
            <person name="Poon T.W."/>
            <person name="Priest M."/>
            <person name="Roberts A."/>
            <person name="Saif S."/>
            <person name="Shea T."/>
            <person name="Sisk P."/>
            <person name="Sykes S."/>
            <person name="Wortman J."/>
            <person name="Nusbaum C."/>
            <person name="Birren B."/>
        </authorList>
    </citation>
    <scope>NUCLEOTIDE SEQUENCE [LARGE SCALE GENOMIC DNA]</scope>
    <source>
        <strain evidence="1 2">P1976</strain>
    </source>
</reference>
<accession>A0A081AYE0</accession>
<evidence type="ECO:0000313" key="2">
    <source>
        <dbReference type="Proteomes" id="UP000028582"/>
    </source>
</evidence>
<name>A0A081AYE0_PHYNI</name>